<accession>A0AAD2CWR7</accession>
<dbReference type="AlphaFoldDB" id="A0AAD2CWR7"/>
<protein>
    <submittedName>
        <fullName evidence="2">Uncharacterized protein</fullName>
    </submittedName>
</protein>
<keyword evidence="3" id="KW-1185">Reference proteome</keyword>
<organism evidence="2 3">
    <name type="scientific">Euplotes crassus</name>
    <dbReference type="NCBI Taxonomy" id="5936"/>
    <lineage>
        <taxon>Eukaryota</taxon>
        <taxon>Sar</taxon>
        <taxon>Alveolata</taxon>
        <taxon>Ciliophora</taxon>
        <taxon>Intramacronucleata</taxon>
        <taxon>Spirotrichea</taxon>
        <taxon>Hypotrichia</taxon>
        <taxon>Euplotida</taxon>
        <taxon>Euplotidae</taxon>
        <taxon>Moneuplotes</taxon>
    </lineage>
</organism>
<reference evidence="2" key="1">
    <citation type="submission" date="2023-07" db="EMBL/GenBank/DDBJ databases">
        <authorList>
            <consortium name="AG Swart"/>
            <person name="Singh M."/>
            <person name="Singh A."/>
            <person name="Seah K."/>
            <person name="Emmerich C."/>
        </authorList>
    </citation>
    <scope>NUCLEOTIDE SEQUENCE</scope>
    <source>
        <strain evidence="2">DP1</strain>
    </source>
</reference>
<feature type="coiled-coil region" evidence="1">
    <location>
        <begin position="354"/>
        <end position="416"/>
    </location>
</feature>
<evidence type="ECO:0000313" key="2">
    <source>
        <dbReference type="EMBL" id="CAI2372803.1"/>
    </source>
</evidence>
<keyword evidence="1" id="KW-0175">Coiled coil</keyword>
<feature type="coiled-coil region" evidence="1">
    <location>
        <begin position="604"/>
        <end position="666"/>
    </location>
</feature>
<proteinExistence type="predicted"/>
<evidence type="ECO:0000256" key="1">
    <source>
        <dbReference type="SAM" id="Coils"/>
    </source>
</evidence>
<feature type="coiled-coil region" evidence="1">
    <location>
        <begin position="158"/>
        <end position="245"/>
    </location>
</feature>
<comment type="caution">
    <text evidence="2">The sequence shown here is derived from an EMBL/GenBank/DDBJ whole genome shotgun (WGS) entry which is preliminary data.</text>
</comment>
<feature type="coiled-coil region" evidence="1">
    <location>
        <begin position="505"/>
        <end position="564"/>
    </location>
</feature>
<dbReference type="EMBL" id="CAMPGE010014110">
    <property type="protein sequence ID" value="CAI2372803.1"/>
    <property type="molecule type" value="Genomic_DNA"/>
</dbReference>
<sequence>MNFFKITVGIKATSSSNHSKIMGSLWRVYSILLEFCCKNDYQLLISKIKTDHEVEKQSLKDRIQSNHEKYIEQEIEFRKKFKEIEAENAVFAKEKITTKRYTAKLNDMIDDLRVKIEEETRIRKLFENKLNDLHSIVRDKDAAYNRAKVDLDHLLQDNINKDDQLSRLLKEYKELSEKKTEFQVQYDSIVAELNQAQKDFEREKLERVKETKHLREDLQKTRSSLLKVEKNYKENLQDLQQLRQVHHEMSKNYSNDKHILKRYYRDGKSIKKLESTIEGLKKECNELTEDVVGTREREIQYKKISDEAKQETSEIREELNKFIVKHSGLKSKLTELEVNYNNKCLQFKEQGVYLEESEKERQRVNEINEMLKSQNTHLEKEVKDKFNMVVIQRESMNRLKNKLIKVENDYDSLNGKNNTDREVLQTQIYQLKHEISVLTDKVDILKTSRGHLVRNLETEAEENEKLRGTVHTMKTKLSEEFNEKKNIEGECNKLDQMRIKTEQILSNKEDEVSQLFKQRESLNLKLHTKNEMNHHFEKKTSEYIQRIRTENKKLKDQIKLEKDRGLMLCEDIRTQCANTCQKYQQMLLEKIEAQKSVSRFNKRIHSLECDIEVAHIRIKNLKLELNTAKNTYKVIENKYKEKKNEINKIKQELKTQKSENEIFKKVIYDTKVSKPMPATKKSQSDLNVSISKIIEIKKGRNGENVQIKNVITETNSNVSSIIETCEVAIMTDACKRKDNFMQTEAHGFVEIQDIIRRNSLINVRRKISSNTAIGIVEKSDQDKISKHAHSESSMEKFIFARKEEKTGDKTMRNNQYNEIDKVIKSESESVSQNTNLGIRNRDLEESIKIGVSPLEQVTTIKASQTNTGHVVVSKIVDCVNKPSKSSNKPKGMKTRNHQTRATTSNLHMKPLMGPNYLQLHGERMERLKATSKYKRNPSSIEGEFKTTLMSDRISRNTSIDEVKNTMDAVYEQESNTRTRVLSPITKASSFHNLKPIDWERLEKTISPSRNKMTHKFEPKYFRTRNKKMLSSRNDMRQKIKRAVSCQ</sequence>
<evidence type="ECO:0000313" key="3">
    <source>
        <dbReference type="Proteomes" id="UP001295684"/>
    </source>
</evidence>
<name>A0AAD2CWR7_EUPCR</name>
<gene>
    <name evidence="2" type="ORF">ECRASSUSDP1_LOCUS14137</name>
</gene>
<dbReference type="Proteomes" id="UP001295684">
    <property type="component" value="Unassembled WGS sequence"/>
</dbReference>
<feature type="coiled-coil region" evidence="1">
    <location>
        <begin position="270"/>
        <end position="321"/>
    </location>
</feature>